<dbReference type="InterPro" id="IPR021866">
    <property type="entry name" value="SpoIIAA-like"/>
</dbReference>
<dbReference type="Pfam" id="PF11964">
    <property type="entry name" value="SpoIIAA-like"/>
    <property type="match status" value="1"/>
</dbReference>
<evidence type="ECO:0000313" key="1">
    <source>
        <dbReference type="EMBL" id="MBT1070336.1"/>
    </source>
</evidence>
<protein>
    <submittedName>
        <fullName evidence="1">STAS/SEC14 domain-containing protein</fullName>
    </submittedName>
</protein>
<dbReference type="Proteomes" id="UP000784128">
    <property type="component" value="Unassembled WGS sequence"/>
</dbReference>
<dbReference type="InterPro" id="IPR038396">
    <property type="entry name" value="SpoIIAA-like_sf"/>
</dbReference>
<gene>
    <name evidence="1" type="ORF">KJB30_00915</name>
</gene>
<dbReference type="EMBL" id="JAHDYS010000001">
    <property type="protein sequence ID" value="MBT1070336.1"/>
    <property type="molecule type" value="Genomic_DNA"/>
</dbReference>
<name>A0ABS5U3U0_9BACT</name>
<accession>A0ABS5U3U0</accession>
<dbReference type="RefSeq" id="WP_214296042.1">
    <property type="nucleotide sequence ID" value="NZ_JAHDYS010000001.1"/>
</dbReference>
<dbReference type="InterPro" id="IPR036513">
    <property type="entry name" value="STAS_dom_sf"/>
</dbReference>
<dbReference type="Gene3D" id="3.40.50.10600">
    <property type="entry name" value="SpoIIaa-like domains"/>
    <property type="match status" value="1"/>
</dbReference>
<comment type="caution">
    <text evidence="1">The sequence shown here is derived from an EMBL/GenBank/DDBJ whole genome shotgun (WGS) entry which is preliminary data.</text>
</comment>
<organism evidence="1 2">
    <name type="scientific">Pelotalea chapellei</name>
    <dbReference type="NCBI Taxonomy" id="44671"/>
    <lineage>
        <taxon>Bacteria</taxon>
        <taxon>Pseudomonadati</taxon>
        <taxon>Thermodesulfobacteriota</taxon>
        <taxon>Desulfuromonadia</taxon>
        <taxon>Geobacterales</taxon>
        <taxon>Geobacteraceae</taxon>
        <taxon>Pelotalea</taxon>
    </lineage>
</organism>
<reference evidence="1 2" key="1">
    <citation type="submission" date="2021-05" db="EMBL/GenBank/DDBJ databases">
        <title>The draft genome of Geobacter chapellei DSM 13688.</title>
        <authorList>
            <person name="Xu Z."/>
            <person name="Masuda Y."/>
            <person name="Itoh H."/>
            <person name="Senoo K."/>
        </authorList>
    </citation>
    <scope>NUCLEOTIDE SEQUENCE [LARGE SCALE GENOMIC DNA]</scope>
    <source>
        <strain evidence="1 2">DSM 13688</strain>
    </source>
</reference>
<keyword evidence="2" id="KW-1185">Reference proteome</keyword>
<proteinExistence type="predicted"/>
<sequence>MLKVIEGLPENVVAVDAQGTVTGEDYDNILIPLVENKLKHHKKIRLLYVAGPAFSGLTAEAVWDDARVGAKHWTSFDKIAVVSDVHWFINAVRFFSFIIPCPVKVFENQKLPEAKTWVSE</sequence>
<dbReference type="SUPFAM" id="SSF52091">
    <property type="entry name" value="SpoIIaa-like"/>
    <property type="match status" value="1"/>
</dbReference>
<evidence type="ECO:0000313" key="2">
    <source>
        <dbReference type="Proteomes" id="UP000784128"/>
    </source>
</evidence>